<dbReference type="Gene3D" id="3.30.559.10">
    <property type="entry name" value="Chloramphenicol acetyltransferase-like domain"/>
    <property type="match status" value="1"/>
</dbReference>
<name>A0A9W8G712_9FUNG</name>
<evidence type="ECO:0000313" key="2">
    <source>
        <dbReference type="Proteomes" id="UP001151518"/>
    </source>
</evidence>
<sequence length="104" mass="11941">MYTLNTFVYKADHLFGVQNYDLLPIDYVQGKVDMNFAFFFDVPPYNSQHLDTNCFRESLIKTIKSFPILTGHIVNAAEQGTNWKVHVDPSNINWPEVTESTAPN</sequence>
<proteinExistence type="predicted"/>
<evidence type="ECO:0000313" key="1">
    <source>
        <dbReference type="EMBL" id="KAJ2677771.1"/>
    </source>
</evidence>
<comment type="caution">
    <text evidence="1">The sequence shown here is derived from an EMBL/GenBank/DDBJ whole genome shotgun (WGS) entry which is preliminary data.</text>
</comment>
<dbReference type="EMBL" id="JANBTW010000028">
    <property type="protein sequence ID" value="KAJ2677771.1"/>
    <property type="molecule type" value="Genomic_DNA"/>
</dbReference>
<gene>
    <name evidence="1" type="ORF">GGI25_002869</name>
</gene>
<organism evidence="1 2">
    <name type="scientific">Coemansia spiralis</name>
    <dbReference type="NCBI Taxonomy" id="417178"/>
    <lineage>
        <taxon>Eukaryota</taxon>
        <taxon>Fungi</taxon>
        <taxon>Fungi incertae sedis</taxon>
        <taxon>Zoopagomycota</taxon>
        <taxon>Kickxellomycotina</taxon>
        <taxon>Kickxellomycetes</taxon>
        <taxon>Kickxellales</taxon>
        <taxon>Kickxellaceae</taxon>
        <taxon>Coemansia</taxon>
    </lineage>
</organism>
<accession>A0A9W8G712</accession>
<dbReference type="Proteomes" id="UP001151518">
    <property type="component" value="Unassembled WGS sequence"/>
</dbReference>
<reference evidence="1" key="1">
    <citation type="submission" date="2022-07" db="EMBL/GenBank/DDBJ databases">
        <title>Phylogenomic reconstructions and comparative analyses of Kickxellomycotina fungi.</title>
        <authorList>
            <person name="Reynolds N.K."/>
            <person name="Stajich J.E."/>
            <person name="Barry K."/>
            <person name="Grigoriev I.V."/>
            <person name="Crous P."/>
            <person name="Smith M.E."/>
        </authorList>
    </citation>
    <scope>NUCLEOTIDE SEQUENCE</scope>
    <source>
        <strain evidence="1">NRRL 3115</strain>
    </source>
</reference>
<dbReference type="AlphaFoldDB" id="A0A9W8G712"/>
<dbReference type="InterPro" id="IPR023213">
    <property type="entry name" value="CAT-like_dom_sf"/>
</dbReference>
<protein>
    <submittedName>
        <fullName evidence="1">Uncharacterized protein</fullName>
    </submittedName>
</protein>